<dbReference type="PANTHER" id="PTHR37017">
    <property type="entry name" value="AB HYDROLASE-1 DOMAIN-CONTAINING PROTEIN-RELATED"/>
    <property type="match status" value="1"/>
</dbReference>
<gene>
    <name evidence="1" type="ORF">BTUL_0129g00340</name>
</gene>
<dbReference type="SUPFAM" id="SSF53474">
    <property type="entry name" value="alpha/beta-Hydrolases"/>
    <property type="match status" value="1"/>
</dbReference>
<dbReference type="OrthoDB" id="1263307at2759"/>
<accession>A0A4Z1EEA6</accession>
<dbReference type="InterPro" id="IPR029058">
    <property type="entry name" value="AB_hydrolase_fold"/>
</dbReference>
<dbReference type="EMBL" id="PQXH01000129">
    <property type="protein sequence ID" value="TGO10655.1"/>
    <property type="molecule type" value="Genomic_DNA"/>
</dbReference>
<organism evidence="1 2">
    <name type="scientific">Botrytis tulipae</name>
    <dbReference type="NCBI Taxonomy" id="87230"/>
    <lineage>
        <taxon>Eukaryota</taxon>
        <taxon>Fungi</taxon>
        <taxon>Dikarya</taxon>
        <taxon>Ascomycota</taxon>
        <taxon>Pezizomycotina</taxon>
        <taxon>Leotiomycetes</taxon>
        <taxon>Helotiales</taxon>
        <taxon>Sclerotiniaceae</taxon>
        <taxon>Botrytis</taxon>
    </lineage>
</organism>
<dbReference type="PANTHER" id="PTHR37017:SF11">
    <property type="entry name" value="ESTERASE_LIPASE_THIOESTERASE DOMAIN-CONTAINING PROTEIN"/>
    <property type="match status" value="1"/>
</dbReference>
<evidence type="ECO:0000313" key="2">
    <source>
        <dbReference type="Proteomes" id="UP000297777"/>
    </source>
</evidence>
<keyword evidence="2" id="KW-1185">Reference proteome</keyword>
<dbReference type="AlphaFoldDB" id="A0A4Z1EEA6"/>
<proteinExistence type="predicted"/>
<dbReference type="Proteomes" id="UP000297777">
    <property type="component" value="Unassembled WGS sequence"/>
</dbReference>
<evidence type="ECO:0008006" key="3">
    <source>
        <dbReference type="Google" id="ProtNLM"/>
    </source>
</evidence>
<name>A0A4Z1EEA6_9HELO</name>
<sequence length="239" mass="26377">MAKPTIVMVPGAWHKPLIYSEVAQSLEKHGYPTVSLALPSAGAKPSHQDFNGDVDGIRECLTELVSAGKEVVLVKDQEAEGLKGGLIRYVVINGFETPPGFKAAAKGDYAKMPDWMKLDTENEVFTVEPEDAKRIFYNDISSEKADKLIPELLPQNLGVYFSTATYAAWLDVPSTFLYGEVDQSSFTPQVVEMMIKGAQMMNPTAFDVVERLKEGGHCFMISHPEWTAEALRRAAGEKF</sequence>
<dbReference type="InterPro" id="IPR052897">
    <property type="entry name" value="Sec-Metab_Biosynth_Hydrolase"/>
</dbReference>
<dbReference type="Gene3D" id="3.40.50.1820">
    <property type="entry name" value="alpha/beta hydrolase"/>
    <property type="match status" value="2"/>
</dbReference>
<evidence type="ECO:0000313" key="1">
    <source>
        <dbReference type="EMBL" id="TGO10655.1"/>
    </source>
</evidence>
<reference evidence="1 2" key="1">
    <citation type="submission" date="2017-12" db="EMBL/GenBank/DDBJ databases">
        <title>Comparative genomics of Botrytis spp.</title>
        <authorList>
            <person name="Valero-Jimenez C.A."/>
            <person name="Tapia P."/>
            <person name="Veloso J."/>
            <person name="Silva-Moreno E."/>
            <person name="Staats M."/>
            <person name="Valdes J.H."/>
            <person name="Van Kan J.A.L."/>
        </authorList>
    </citation>
    <scope>NUCLEOTIDE SEQUENCE [LARGE SCALE GENOMIC DNA]</scope>
    <source>
        <strain evidence="1 2">Bt9001</strain>
    </source>
</reference>
<comment type="caution">
    <text evidence="1">The sequence shown here is derived from an EMBL/GenBank/DDBJ whole genome shotgun (WGS) entry which is preliminary data.</text>
</comment>
<protein>
    <recommendedName>
        <fullName evidence="3">AB hydrolase-1 domain-containing protein</fullName>
    </recommendedName>
</protein>